<organism evidence="2 3">
    <name type="scientific">Hymenoscyphus fraxineus</name>
    <dbReference type="NCBI Taxonomy" id="746836"/>
    <lineage>
        <taxon>Eukaryota</taxon>
        <taxon>Fungi</taxon>
        <taxon>Dikarya</taxon>
        <taxon>Ascomycota</taxon>
        <taxon>Pezizomycotina</taxon>
        <taxon>Leotiomycetes</taxon>
        <taxon>Helotiales</taxon>
        <taxon>Helotiaceae</taxon>
        <taxon>Hymenoscyphus</taxon>
    </lineage>
</organism>
<evidence type="ECO:0000313" key="2">
    <source>
        <dbReference type="EMBL" id="CAG8959074.1"/>
    </source>
</evidence>
<dbReference type="Proteomes" id="UP000696280">
    <property type="component" value="Unassembled WGS sequence"/>
</dbReference>
<comment type="caution">
    <text evidence="2">The sequence shown here is derived from an EMBL/GenBank/DDBJ whole genome shotgun (WGS) entry which is preliminary data.</text>
</comment>
<dbReference type="Pfam" id="PF20150">
    <property type="entry name" value="2EXR"/>
    <property type="match status" value="1"/>
</dbReference>
<sequence>MSSSTALDEAAHGASETIQIFTHELPDPDGLLSLHTFYKFQELPIEIRLQIWRETFPGPRLFRLLFPLYSTAMNLRILPPSPPTAHAVNQESRVELFREYQHVPAVIPLKNDTSEHGLVLFSPGKDVLSVSCGEFHKHVRYWKYPVTDSIASLLCAIRTIEIFGQKCVMSARNGANYQHTELFKMFKNLEEVRIIETADHKTVEESWESVVLFGCLSKRLLNYKAFRDYIYEELKLRTERDPSIEIPAIASWKLVLKENTASSPEIGMGWFKNRVEYCELIPAVECEE</sequence>
<evidence type="ECO:0000259" key="1">
    <source>
        <dbReference type="Pfam" id="PF20150"/>
    </source>
</evidence>
<name>A0A9N9PM10_9HELO</name>
<dbReference type="EMBL" id="CAJVRL010000088">
    <property type="protein sequence ID" value="CAG8959074.1"/>
    <property type="molecule type" value="Genomic_DNA"/>
</dbReference>
<dbReference type="PANTHER" id="PTHR35910">
    <property type="entry name" value="2EXR DOMAIN-CONTAINING PROTEIN"/>
    <property type="match status" value="1"/>
</dbReference>
<accession>A0A9N9PM10</accession>
<reference evidence="2" key="1">
    <citation type="submission" date="2021-07" db="EMBL/GenBank/DDBJ databases">
        <authorList>
            <person name="Durling M."/>
        </authorList>
    </citation>
    <scope>NUCLEOTIDE SEQUENCE</scope>
</reference>
<dbReference type="AlphaFoldDB" id="A0A9N9PM10"/>
<dbReference type="InterPro" id="IPR045518">
    <property type="entry name" value="2EXR"/>
</dbReference>
<proteinExistence type="predicted"/>
<gene>
    <name evidence="2" type="ORF">HYFRA_00012855</name>
</gene>
<feature type="domain" description="2EXR" evidence="1">
    <location>
        <begin position="37"/>
        <end position="128"/>
    </location>
</feature>
<dbReference type="PANTHER" id="PTHR35910:SF1">
    <property type="entry name" value="2EXR DOMAIN-CONTAINING PROTEIN"/>
    <property type="match status" value="1"/>
</dbReference>
<evidence type="ECO:0000313" key="3">
    <source>
        <dbReference type="Proteomes" id="UP000696280"/>
    </source>
</evidence>
<protein>
    <recommendedName>
        <fullName evidence="1">2EXR domain-containing protein</fullName>
    </recommendedName>
</protein>
<dbReference type="OrthoDB" id="3530648at2759"/>
<keyword evidence="3" id="KW-1185">Reference proteome</keyword>